<feature type="transmembrane region" description="Helical" evidence="7">
    <location>
        <begin position="106"/>
        <end position="129"/>
    </location>
</feature>
<evidence type="ECO:0000256" key="3">
    <source>
        <dbReference type="ARBA" id="ARBA00022989"/>
    </source>
</evidence>
<dbReference type="Proteomes" id="UP001303760">
    <property type="component" value="Unassembled WGS sequence"/>
</dbReference>
<dbReference type="EMBL" id="MU860151">
    <property type="protein sequence ID" value="KAK4237183.1"/>
    <property type="molecule type" value="Genomic_DNA"/>
</dbReference>
<name>A0AAN7HBA3_9PEZI</name>
<feature type="transmembrane region" description="Helical" evidence="7">
    <location>
        <begin position="141"/>
        <end position="161"/>
    </location>
</feature>
<organism evidence="9 10">
    <name type="scientific">Achaetomium macrosporum</name>
    <dbReference type="NCBI Taxonomy" id="79813"/>
    <lineage>
        <taxon>Eukaryota</taxon>
        <taxon>Fungi</taxon>
        <taxon>Dikarya</taxon>
        <taxon>Ascomycota</taxon>
        <taxon>Pezizomycotina</taxon>
        <taxon>Sordariomycetes</taxon>
        <taxon>Sordariomycetidae</taxon>
        <taxon>Sordariales</taxon>
        <taxon>Chaetomiaceae</taxon>
        <taxon>Achaetomium</taxon>
    </lineage>
</organism>
<evidence type="ECO:0000256" key="5">
    <source>
        <dbReference type="ARBA" id="ARBA00038359"/>
    </source>
</evidence>
<evidence type="ECO:0000256" key="4">
    <source>
        <dbReference type="ARBA" id="ARBA00023136"/>
    </source>
</evidence>
<keyword evidence="3 7" id="KW-1133">Transmembrane helix</keyword>
<dbReference type="PANTHER" id="PTHR33048:SF167">
    <property type="entry name" value="INTEGRAL MEMBRANE PROTEIN"/>
    <property type="match status" value="1"/>
</dbReference>
<feature type="transmembrane region" description="Helical" evidence="7">
    <location>
        <begin position="189"/>
        <end position="209"/>
    </location>
</feature>
<comment type="caution">
    <text evidence="9">The sequence shown here is derived from an EMBL/GenBank/DDBJ whole genome shotgun (WGS) entry which is preliminary data.</text>
</comment>
<feature type="transmembrane region" description="Helical" evidence="7">
    <location>
        <begin position="27"/>
        <end position="48"/>
    </location>
</feature>
<evidence type="ECO:0000256" key="6">
    <source>
        <dbReference type="SAM" id="MobiDB-lite"/>
    </source>
</evidence>
<dbReference type="InterPro" id="IPR052337">
    <property type="entry name" value="SAT4-like"/>
</dbReference>
<feature type="region of interest" description="Disordered" evidence="6">
    <location>
        <begin position="307"/>
        <end position="394"/>
    </location>
</feature>
<feature type="transmembrane region" description="Helical" evidence="7">
    <location>
        <begin position="263"/>
        <end position="283"/>
    </location>
</feature>
<comment type="similarity">
    <text evidence="5">Belongs to the SAT4 family.</text>
</comment>
<feature type="transmembrane region" description="Helical" evidence="7">
    <location>
        <begin position="221"/>
        <end position="243"/>
    </location>
</feature>
<keyword evidence="2 7" id="KW-0812">Transmembrane</keyword>
<reference evidence="9" key="1">
    <citation type="journal article" date="2023" name="Mol. Phylogenet. Evol.">
        <title>Genome-scale phylogeny and comparative genomics of the fungal order Sordariales.</title>
        <authorList>
            <person name="Hensen N."/>
            <person name="Bonometti L."/>
            <person name="Westerberg I."/>
            <person name="Brannstrom I.O."/>
            <person name="Guillou S."/>
            <person name="Cros-Aarteil S."/>
            <person name="Calhoun S."/>
            <person name="Haridas S."/>
            <person name="Kuo A."/>
            <person name="Mondo S."/>
            <person name="Pangilinan J."/>
            <person name="Riley R."/>
            <person name="LaButti K."/>
            <person name="Andreopoulos B."/>
            <person name="Lipzen A."/>
            <person name="Chen C."/>
            <person name="Yan M."/>
            <person name="Daum C."/>
            <person name="Ng V."/>
            <person name="Clum A."/>
            <person name="Steindorff A."/>
            <person name="Ohm R.A."/>
            <person name="Martin F."/>
            <person name="Silar P."/>
            <person name="Natvig D.O."/>
            <person name="Lalanne C."/>
            <person name="Gautier V."/>
            <person name="Ament-Velasquez S.L."/>
            <person name="Kruys A."/>
            <person name="Hutchinson M.I."/>
            <person name="Powell A.J."/>
            <person name="Barry K."/>
            <person name="Miller A.N."/>
            <person name="Grigoriev I.V."/>
            <person name="Debuchy R."/>
            <person name="Gladieux P."/>
            <person name="Hiltunen Thoren M."/>
            <person name="Johannesson H."/>
        </authorList>
    </citation>
    <scope>NUCLEOTIDE SEQUENCE</scope>
    <source>
        <strain evidence="9">CBS 532.94</strain>
    </source>
</reference>
<dbReference type="AlphaFoldDB" id="A0AAN7HBA3"/>
<keyword evidence="4 7" id="KW-0472">Membrane</keyword>
<sequence>MASTSTGPVPLPTYTPEYAAESNVPKLMTVLTLFQAISLIFVALRIYCRVVLVKSPGVDDIVMALGFLFTLGGGWVPLLIMSFHGLGKHDITVQLDDLIIFNQANFWLSIFALLIGLGLVKVAIGLNLLRLSTNKWYKWSLWATIAFVIAYTFMACMTMFLHCDTVAGNWDYANATGCYSLDLYVKFGLINTSFNIFTDVLFAVFPIPIIWTLQMKRKLRIYLVVILSLGYFAVAMGIVKAYFQFNFLKMTDLMWSMEVQFWGFLQLNVAIIAACAASLKPLFTRILGLGSTRNYYNNAPGAGSGYGSRYGRGTRRGTRRLDDADGTVMGTRTGSHNNKDGITIDEFELEEHQQGEKKRRSGNKAADGSSGSTSTTFYKHSDEGGSGSGSEERILGVNTPSHAVVIGPDRSQVGHQGTGIGQPVVGGRNTGILKTTEVQVFVQ</sequence>
<dbReference type="GO" id="GO:0016020">
    <property type="term" value="C:membrane"/>
    <property type="evidence" value="ECO:0007669"/>
    <property type="project" value="UniProtKB-SubCell"/>
</dbReference>
<feature type="domain" description="Rhodopsin" evidence="8">
    <location>
        <begin position="44"/>
        <end position="285"/>
    </location>
</feature>
<evidence type="ECO:0000259" key="8">
    <source>
        <dbReference type="Pfam" id="PF20684"/>
    </source>
</evidence>
<evidence type="ECO:0000256" key="1">
    <source>
        <dbReference type="ARBA" id="ARBA00004141"/>
    </source>
</evidence>
<evidence type="ECO:0000256" key="7">
    <source>
        <dbReference type="SAM" id="Phobius"/>
    </source>
</evidence>
<evidence type="ECO:0000313" key="9">
    <source>
        <dbReference type="EMBL" id="KAK4237183.1"/>
    </source>
</evidence>
<reference evidence="9" key="2">
    <citation type="submission" date="2023-05" db="EMBL/GenBank/DDBJ databases">
        <authorList>
            <consortium name="Lawrence Berkeley National Laboratory"/>
            <person name="Steindorff A."/>
            <person name="Hensen N."/>
            <person name="Bonometti L."/>
            <person name="Westerberg I."/>
            <person name="Brannstrom I.O."/>
            <person name="Guillou S."/>
            <person name="Cros-Aarteil S."/>
            <person name="Calhoun S."/>
            <person name="Haridas S."/>
            <person name="Kuo A."/>
            <person name="Mondo S."/>
            <person name="Pangilinan J."/>
            <person name="Riley R."/>
            <person name="Labutti K."/>
            <person name="Andreopoulos B."/>
            <person name="Lipzen A."/>
            <person name="Chen C."/>
            <person name="Yanf M."/>
            <person name="Daum C."/>
            <person name="Ng V."/>
            <person name="Clum A."/>
            <person name="Ohm R."/>
            <person name="Martin F."/>
            <person name="Silar P."/>
            <person name="Natvig D."/>
            <person name="Lalanne C."/>
            <person name="Gautier V."/>
            <person name="Ament-Velasquez S.L."/>
            <person name="Kruys A."/>
            <person name="Hutchinson M.I."/>
            <person name="Powell A.J."/>
            <person name="Barry K."/>
            <person name="Miller A.N."/>
            <person name="Grigoriev I.V."/>
            <person name="Debuchy R."/>
            <person name="Gladieux P."/>
            <person name="Thoren M.H."/>
            <person name="Johannesson H."/>
        </authorList>
    </citation>
    <scope>NUCLEOTIDE SEQUENCE</scope>
    <source>
        <strain evidence="9">CBS 532.94</strain>
    </source>
</reference>
<protein>
    <recommendedName>
        <fullName evidence="8">Rhodopsin domain-containing protein</fullName>
    </recommendedName>
</protein>
<feature type="transmembrane region" description="Helical" evidence="7">
    <location>
        <begin position="60"/>
        <end position="86"/>
    </location>
</feature>
<evidence type="ECO:0000313" key="10">
    <source>
        <dbReference type="Proteomes" id="UP001303760"/>
    </source>
</evidence>
<evidence type="ECO:0000256" key="2">
    <source>
        <dbReference type="ARBA" id="ARBA00022692"/>
    </source>
</evidence>
<keyword evidence="10" id="KW-1185">Reference proteome</keyword>
<accession>A0AAN7HBA3</accession>
<comment type="subcellular location">
    <subcellularLocation>
        <location evidence="1">Membrane</location>
        <topology evidence="1">Multi-pass membrane protein</topology>
    </subcellularLocation>
</comment>
<dbReference type="PANTHER" id="PTHR33048">
    <property type="entry name" value="PTH11-LIKE INTEGRAL MEMBRANE PROTEIN (AFU_ORTHOLOGUE AFUA_5G11245)"/>
    <property type="match status" value="1"/>
</dbReference>
<proteinExistence type="inferred from homology"/>
<dbReference type="InterPro" id="IPR049326">
    <property type="entry name" value="Rhodopsin_dom_fungi"/>
</dbReference>
<gene>
    <name evidence="9" type="ORF">C8A03DRAFT_34874</name>
</gene>
<dbReference type="Pfam" id="PF20684">
    <property type="entry name" value="Fung_rhodopsin"/>
    <property type="match status" value="1"/>
</dbReference>